<proteinExistence type="predicted"/>
<accession>A0A8S1YIU5</accession>
<dbReference type="Proteomes" id="UP000689195">
    <property type="component" value="Unassembled WGS sequence"/>
</dbReference>
<reference evidence="2" key="1">
    <citation type="submission" date="2021-01" db="EMBL/GenBank/DDBJ databases">
        <authorList>
            <consortium name="Genoscope - CEA"/>
            <person name="William W."/>
        </authorList>
    </citation>
    <scope>NUCLEOTIDE SEQUENCE</scope>
</reference>
<name>A0A8S1YIU5_9CILI</name>
<feature type="signal peptide" evidence="1">
    <location>
        <begin position="1"/>
        <end position="15"/>
    </location>
</feature>
<organism evidence="2 3">
    <name type="scientific">Paramecium pentaurelia</name>
    <dbReference type="NCBI Taxonomy" id="43138"/>
    <lineage>
        <taxon>Eukaryota</taxon>
        <taxon>Sar</taxon>
        <taxon>Alveolata</taxon>
        <taxon>Ciliophora</taxon>
        <taxon>Intramacronucleata</taxon>
        <taxon>Oligohymenophorea</taxon>
        <taxon>Peniculida</taxon>
        <taxon>Parameciidae</taxon>
        <taxon>Paramecium</taxon>
    </lineage>
</organism>
<comment type="caution">
    <text evidence="2">The sequence shown here is derived from an EMBL/GenBank/DDBJ whole genome shotgun (WGS) entry which is preliminary data.</text>
</comment>
<gene>
    <name evidence="2" type="ORF">PPENT_87.1.T1890005</name>
</gene>
<dbReference type="EMBL" id="CAJJDO010000189">
    <property type="protein sequence ID" value="CAD8213880.1"/>
    <property type="molecule type" value="Genomic_DNA"/>
</dbReference>
<sequence length="191" mass="21852">MKLLILFFLIEFSKLSQLPAPDANAKCSQNDLYIQKKAFNIRGYYNDVASSFNGALLQQSERITIFRTPGIDNNPLRNLLYYYPSDPKLHQGHAFAIIGESIIVKFQQAYEINTVRFWMLDVDGRVTDLQVLAIAADRKTEKVIYDGLAPNLNIVRFSDQSVSGLKFYNRGGESIHHLYMSIIKIQAFYAF</sequence>
<evidence type="ECO:0000313" key="2">
    <source>
        <dbReference type="EMBL" id="CAD8213880.1"/>
    </source>
</evidence>
<evidence type="ECO:0000313" key="3">
    <source>
        <dbReference type="Proteomes" id="UP000689195"/>
    </source>
</evidence>
<dbReference type="AlphaFoldDB" id="A0A8S1YIU5"/>
<dbReference type="OrthoDB" id="297106at2759"/>
<protein>
    <submittedName>
        <fullName evidence="2">Uncharacterized protein</fullName>
    </submittedName>
</protein>
<feature type="chain" id="PRO_5035770971" evidence="1">
    <location>
        <begin position="16"/>
        <end position="191"/>
    </location>
</feature>
<evidence type="ECO:0000256" key="1">
    <source>
        <dbReference type="SAM" id="SignalP"/>
    </source>
</evidence>
<keyword evidence="3" id="KW-1185">Reference proteome</keyword>
<keyword evidence="1" id="KW-0732">Signal</keyword>